<dbReference type="Proteomes" id="UP000008311">
    <property type="component" value="Unassembled WGS sequence"/>
</dbReference>
<dbReference type="eggNOG" id="KOG0710">
    <property type="taxonomic scope" value="Eukaryota"/>
</dbReference>
<keyword evidence="7" id="KW-1185">Reference proteome</keyword>
<gene>
    <name evidence="6" type="ORF">RCOM_1321920</name>
</gene>
<dbReference type="SUPFAM" id="SSF49764">
    <property type="entry name" value="HSP20-like chaperones"/>
    <property type="match status" value="1"/>
</dbReference>
<comment type="similarity">
    <text evidence="1 2">Belongs to the small heat shock protein (HSP20) family.</text>
</comment>
<dbReference type="InterPro" id="IPR008978">
    <property type="entry name" value="HSP20-like_chaperone"/>
</dbReference>
<name>B9SIA0_RICCO</name>
<dbReference type="InterPro" id="IPR002068">
    <property type="entry name" value="A-crystallin/Hsp20_dom"/>
</dbReference>
<proteinExistence type="inferred from homology"/>
<feature type="region of interest" description="Disordered" evidence="3">
    <location>
        <begin position="99"/>
        <end position="128"/>
    </location>
</feature>
<dbReference type="KEGG" id="rcu:8282385"/>
<dbReference type="OMA" id="PKHAHAN"/>
<dbReference type="OrthoDB" id="1431247at2759"/>
<dbReference type="Gene3D" id="2.60.40.790">
    <property type="match status" value="1"/>
</dbReference>
<evidence type="ECO:0000256" key="1">
    <source>
        <dbReference type="PROSITE-ProRule" id="PRU00285"/>
    </source>
</evidence>
<dbReference type="GO" id="GO:0034605">
    <property type="term" value="P:cellular response to heat"/>
    <property type="evidence" value="ECO:0000318"/>
    <property type="project" value="GO_Central"/>
</dbReference>
<evidence type="ECO:0000313" key="7">
    <source>
        <dbReference type="Proteomes" id="UP000008311"/>
    </source>
</evidence>
<dbReference type="STRING" id="3988.B9SIA0"/>
<keyword evidence="4" id="KW-0472">Membrane</keyword>
<evidence type="ECO:0000256" key="3">
    <source>
        <dbReference type="SAM" id="MobiDB-lite"/>
    </source>
</evidence>
<feature type="domain" description="SHSP" evidence="5">
    <location>
        <begin position="7"/>
        <end position="113"/>
    </location>
</feature>
<reference evidence="7" key="1">
    <citation type="journal article" date="2010" name="Nat. Biotechnol.">
        <title>Draft genome sequence of the oilseed species Ricinus communis.</title>
        <authorList>
            <person name="Chan A.P."/>
            <person name="Crabtree J."/>
            <person name="Zhao Q."/>
            <person name="Lorenzi H."/>
            <person name="Orvis J."/>
            <person name="Puiu D."/>
            <person name="Melake-Berhan A."/>
            <person name="Jones K.M."/>
            <person name="Redman J."/>
            <person name="Chen G."/>
            <person name="Cahoon E.B."/>
            <person name="Gedil M."/>
            <person name="Stanke M."/>
            <person name="Haas B.J."/>
            <person name="Wortman J.R."/>
            <person name="Fraser-Liggett C.M."/>
            <person name="Ravel J."/>
            <person name="Rabinowicz P.D."/>
        </authorList>
    </citation>
    <scope>NUCLEOTIDE SEQUENCE [LARGE SCALE GENOMIC DNA]</scope>
    <source>
        <strain evidence="7">cv. Hale</strain>
    </source>
</reference>
<keyword evidence="4" id="KW-1133">Transmembrane helix</keyword>
<dbReference type="AlphaFoldDB" id="B9SIA0"/>
<feature type="transmembrane region" description="Helical" evidence="4">
    <location>
        <begin position="156"/>
        <end position="175"/>
    </location>
</feature>
<feature type="compositionally biased region" description="Basic and acidic residues" evidence="3">
    <location>
        <begin position="117"/>
        <end position="128"/>
    </location>
</feature>
<organism evidence="6 7">
    <name type="scientific">Ricinus communis</name>
    <name type="common">Castor bean</name>
    <dbReference type="NCBI Taxonomy" id="3988"/>
    <lineage>
        <taxon>Eukaryota</taxon>
        <taxon>Viridiplantae</taxon>
        <taxon>Streptophyta</taxon>
        <taxon>Embryophyta</taxon>
        <taxon>Tracheophyta</taxon>
        <taxon>Spermatophyta</taxon>
        <taxon>Magnoliopsida</taxon>
        <taxon>eudicotyledons</taxon>
        <taxon>Gunneridae</taxon>
        <taxon>Pentapetalae</taxon>
        <taxon>rosids</taxon>
        <taxon>fabids</taxon>
        <taxon>Malpighiales</taxon>
        <taxon>Euphorbiaceae</taxon>
        <taxon>Acalyphoideae</taxon>
        <taxon>Acalypheae</taxon>
        <taxon>Ricinus</taxon>
    </lineage>
</organism>
<accession>B9SIA0</accession>
<evidence type="ECO:0000259" key="5">
    <source>
        <dbReference type="PROSITE" id="PS01031"/>
    </source>
</evidence>
<protein>
    <recommendedName>
        <fullName evidence="5">SHSP domain-containing protein</fullName>
    </recommendedName>
</protein>
<dbReference type="CDD" id="cd06464">
    <property type="entry name" value="ACD_sHsps-like"/>
    <property type="match status" value="1"/>
</dbReference>
<dbReference type="InParanoid" id="B9SIA0"/>
<dbReference type="Pfam" id="PF00011">
    <property type="entry name" value="HSP20"/>
    <property type="match status" value="1"/>
</dbReference>
<dbReference type="PROSITE" id="PS01031">
    <property type="entry name" value="SHSP"/>
    <property type="match status" value="1"/>
</dbReference>
<feature type="compositionally biased region" description="Polar residues" evidence="3">
    <location>
        <begin position="100"/>
        <end position="110"/>
    </location>
</feature>
<evidence type="ECO:0000256" key="2">
    <source>
        <dbReference type="RuleBase" id="RU003616"/>
    </source>
</evidence>
<dbReference type="EMBL" id="EQ973969">
    <property type="protein sequence ID" value="EEF36702.1"/>
    <property type="molecule type" value="Genomic_DNA"/>
</dbReference>
<sequence length="184" mass="20947">MAGTAVNTLYEDFEPFCKWQRDQGRDTLEVHLQGFKKDQLKIQLSNLGVIAITGERPLEENKISRFRKEIRLRKDSYKKNEIHARLTGGILCMVLPKKTPLSSSTQDQPTSLPPPKNQEDEKSSNKDRENAVCRLRNLVLNKLQILTSKKNMGRNVAVAVALVMVLGAFLVYKYGHPFQSHVEN</sequence>
<evidence type="ECO:0000256" key="4">
    <source>
        <dbReference type="SAM" id="Phobius"/>
    </source>
</evidence>
<dbReference type="FunCoup" id="B9SIA0">
    <property type="interactions" value="2"/>
</dbReference>
<keyword evidence="4" id="KW-0812">Transmembrane</keyword>
<evidence type="ECO:0000313" key="6">
    <source>
        <dbReference type="EMBL" id="EEF36702.1"/>
    </source>
</evidence>